<dbReference type="FunFam" id="1.20.1050.10:FF:000062">
    <property type="entry name" value="S-crystallin 4"/>
    <property type="match status" value="1"/>
</dbReference>
<sequence>MPSYKLTYFNSRGRGEIIRYLFALSDTPYEDLRLSSEEWAKQKAGSKAPFGQLPILEVDGKVLCQSNAIVAYLAKEFGFAGKTSNDVYKIYLVEGAVSDLITKLVAAHFEADEAIKADKQKELTEKFIPTWLVAVEKVFQEGGTSYFAGDSLTVGDLYFFFAAEYLKGAKEDVLQSFPGLNGLFDRIANNPKIKEWREKRPKTEF</sequence>
<dbReference type="STRING" id="10228.B3RW74"/>
<dbReference type="Gene3D" id="3.40.30.10">
    <property type="entry name" value="Glutaredoxin"/>
    <property type="match status" value="1"/>
</dbReference>
<dbReference type="GeneID" id="6752864"/>
<keyword evidence="4" id="KW-1185">Reference proteome</keyword>
<dbReference type="GO" id="GO:0004364">
    <property type="term" value="F:glutathione transferase activity"/>
    <property type="evidence" value="ECO:0000318"/>
    <property type="project" value="GO_Central"/>
</dbReference>
<dbReference type="InterPro" id="IPR040079">
    <property type="entry name" value="Glutathione_S-Trfase"/>
</dbReference>
<dbReference type="PROSITE" id="PS50404">
    <property type="entry name" value="GST_NTER"/>
    <property type="match status" value="1"/>
</dbReference>
<dbReference type="InterPro" id="IPR004046">
    <property type="entry name" value="GST_C"/>
</dbReference>
<evidence type="ECO:0000259" key="2">
    <source>
        <dbReference type="PROSITE" id="PS50405"/>
    </source>
</evidence>
<evidence type="ECO:0000313" key="4">
    <source>
        <dbReference type="Proteomes" id="UP000009022"/>
    </source>
</evidence>
<dbReference type="PhylomeDB" id="B3RW74"/>
<dbReference type="InParanoid" id="B3RW74"/>
<gene>
    <name evidence="3" type="ORF">TRIADDRAFT_63110</name>
</gene>
<dbReference type="eggNOG" id="KOG1695">
    <property type="taxonomic scope" value="Eukaryota"/>
</dbReference>
<dbReference type="InterPro" id="IPR004045">
    <property type="entry name" value="Glutathione_S-Trfase_N"/>
</dbReference>
<reference evidence="3 4" key="1">
    <citation type="journal article" date="2008" name="Nature">
        <title>The Trichoplax genome and the nature of placozoans.</title>
        <authorList>
            <person name="Srivastava M."/>
            <person name="Begovic E."/>
            <person name="Chapman J."/>
            <person name="Putnam N.H."/>
            <person name="Hellsten U."/>
            <person name="Kawashima T."/>
            <person name="Kuo A."/>
            <person name="Mitros T."/>
            <person name="Salamov A."/>
            <person name="Carpenter M.L."/>
            <person name="Signorovitch A.Y."/>
            <person name="Moreno M.A."/>
            <person name="Kamm K."/>
            <person name="Grimwood J."/>
            <person name="Schmutz J."/>
            <person name="Shapiro H."/>
            <person name="Grigoriev I.V."/>
            <person name="Buss L.W."/>
            <person name="Schierwater B."/>
            <person name="Dellaporta S.L."/>
            <person name="Rokhsar D.S."/>
        </authorList>
    </citation>
    <scope>NUCLEOTIDE SEQUENCE [LARGE SCALE GENOMIC DNA]</scope>
    <source>
        <strain evidence="3 4">Grell-BS-1999</strain>
    </source>
</reference>
<proteinExistence type="predicted"/>
<dbReference type="CDD" id="cd03192">
    <property type="entry name" value="GST_C_Sigma_like"/>
    <property type="match status" value="1"/>
</dbReference>
<dbReference type="FunFam" id="3.40.30.10:FF:000258">
    <property type="entry name" value="Glutathione S-transferase"/>
    <property type="match status" value="1"/>
</dbReference>
<dbReference type="GO" id="GO:0006749">
    <property type="term" value="P:glutathione metabolic process"/>
    <property type="evidence" value="ECO:0000318"/>
    <property type="project" value="GO_Central"/>
</dbReference>
<dbReference type="Pfam" id="PF02798">
    <property type="entry name" value="GST_N"/>
    <property type="match status" value="1"/>
</dbReference>
<dbReference type="SUPFAM" id="SSF47616">
    <property type="entry name" value="GST C-terminal domain-like"/>
    <property type="match status" value="1"/>
</dbReference>
<dbReference type="InterPro" id="IPR050213">
    <property type="entry name" value="GST_superfamily"/>
</dbReference>
<dbReference type="InterPro" id="IPR010987">
    <property type="entry name" value="Glutathione-S-Trfase_C-like"/>
</dbReference>
<dbReference type="SFLD" id="SFLDG01205">
    <property type="entry name" value="AMPS.1"/>
    <property type="match status" value="1"/>
</dbReference>
<dbReference type="InterPro" id="IPR036282">
    <property type="entry name" value="Glutathione-S-Trfase_C_sf"/>
</dbReference>
<dbReference type="EMBL" id="DS985244">
    <property type="protein sequence ID" value="EDV25618.1"/>
    <property type="molecule type" value="Genomic_DNA"/>
</dbReference>
<dbReference type="OMA" id="VHEYMDA"/>
<dbReference type="PANTHER" id="PTHR11571:SF150">
    <property type="entry name" value="GLUTATHIONE S-TRANSFERASE"/>
    <property type="match status" value="1"/>
</dbReference>
<dbReference type="CTD" id="6752864"/>
<dbReference type="AlphaFoldDB" id="B3RW74"/>
<dbReference type="HOGENOM" id="CLU_039475_1_0_1"/>
<dbReference type="Proteomes" id="UP000009022">
    <property type="component" value="Unassembled WGS sequence"/>
</dbReference>
<evidence type="ECO:0000313" key="3">
    <source>
        <dbReference type="EMBL" id="EDV25618.1"/>
    </source>
</evidence>
<dbReference type="PANTHER" id="PTHR11571">
    <property type="entry name" value="GLUTATHIONE S-TRANSFERASE"/>
    <property type="match status" value="1"/>
</dbReference>
<protein>
    <submittedName>
        <fullName evidence="3">Uncharacterized protein</fullName>
    </submittedName>
</protein>
<dbReference type="FunCoup" id="B3RW74">
    <property type="interactions" value="78"/>
</dbReference>
<dbReference type="OrthoDB" id="414243at2759"/>
<name>B3RW74_TRIAD</name>
<dbReference type="RefSeq" id="XP_002111651.1">
    <property type="nucleotide sequence ID" value="XM_002111615.1"/>
</dbReference>
<dbReference type="Gene3D" id="1.20.1050.10">
    <property type="match status" value="1"/>
</dbReference>
<feature type="domain" description="GST N-terminal" evidence="1">
    <location>
        <begin position="2"/>
        <end position="81"/>
    </location>
</feature>
<organism evidence="3 4">
    <name type="scientific">Trichoplax adhaerens</name>
    <name type="common">Trichoplax reptans</name>
    <dbReference type="NCBI Taxonomy" id="10228"/>
    <lineage>
        <taxon>Eukaryota</taxon>
        <taxon>Metazoa</taxon>
        <taxon>Placozoa</taxon>
        <taxon>Uniplacotomia</taxon>
        <taxon>Trichoplacea</taxon>
        <taxon>Trichoplacidae</taxon>
        <taxon>Trichoplax</taxon>
    </lineage>
</organism>
<dbReference type="KEGG" id="tad:TRIADDRAFT_63110"/>
<feature type="domain" description="GST C-terminal" evidence="2">
    <location>
        <begin position="83"/>
        <end position="205"/>
    </location>
</feature>
<dbReference type="InterPro" id="IPR036249">
    <property type="entry name" value="Thioredoxin-like_sf"/>
</dbReference>
<dbReference type="Pfam" id="PF14497">
    <property type="entry name" value="GST_C_3"/>
    <property type="match status" value="1"/>
</dbReference>
<dbReference type="SUPFAM" id="SSF52833">
    <property type="entry name" value="Thioredoxin-like"/>
    <property type="match status" value="1"/>
</dbReference>
<dbReference type="CDD" id="cd03039">
    <property type="entry name" value="GST_N_Sigma_like"/>
    <property type="match status" value="1"/>
</dbReference>
<dbReference type="SFLD" id="SFLDG00363">
    <property type="entry name" value="AMPS_(cytGST):_Alpha-__Mu-__Pi"/>
    <property type="match status" value="1"/>
</dbReference>
<evidence type="ECO:0000259" key="1">
    <source>
        <dbReference type="PROSITE" id="PS50404"/>
    </source>
</evidence>
<accession>B3RW74</accession>
<dbReference type="SFLD" id="SFLDS00019">
    <property type="entry name" value="Glutathione_Transferase_(cytos"/>
    <property type="match status" value="1"/>
</dbReference>
<dbReference type="PROSITE" id="PS50405">
    <property type="entry name" value="GST_CTER"/>
    <property type="match status" value="1"/>
</dbReference>